<reference evidence="1" key="1">
    <citation type="submission" date="2018-02" db="EMBL/GenBank/DDBJ databases">
        <title>Rhizophora mucronata_Transcriptome.</title>
        <authorList>
            <person name="Meera S.P."/>
            <person name="Sreeshan A."/>
            <person name="Augustine A."/>
        </authorList>
    </citation>
    <scope>NUCLEOTIDE SEQUENCE</scope>
    <source>
        <tissue evidence="1">Leaf</tissue>
    </source>
</reference>
<protein>
    <submittedName>
        <fullName evidence="1">Uncharacterized protein</fullName>
    </submittedName>
</protein>
<name>A0A2P2R4G9_RHIMU</name>
<proteinExistence type="predicted"/>
<organism evidence="1">
    <name type="scientific">Rhizophora mucronata</name>
    <name type="common">Asiatic mangrove</name>
    <dbReference type="NCBI Taxonomy" id="61149"/>
    <lineage>
        <taxon>Eukaryota</taxon>
        <taxon>Viridiplantae</taxon>
        <taxon>Streptophyta</taxon>
        <taxon>Embryophyta</taxon>
        <taxon>Tracheophyta</taxon>
        <taxon>Spermatophyta</taxon>
        <taxon>Magnoliopsida</taxon>
        <taxon>eudicotyledons</taxon>
        <taxon>Gunneridae</taxon>
        <taxon>Pentapetalae</taxon>
        <taxon>rosids</taxon>
        <taxon>fabids</taxon>
        <taxon>Malpighiales</taxon>
        <taxon>Rhizophoraceae</taxon>
        <taxon>Rhizophora</taxon>
    </lineage>
</organism>
<sequence length="14" mass="1752">MCHYCVSHNINHMY</sequence>
<dbReference type="EMBL" id="GGEC01093672">
    <property type="protein sequence ID" value="MBX74156.1"/>
    <property type="molecule type" value="Transcribed_RNA"/>
</dbReference>
<evidence type="ECO:0000313" key="1">
    <source>
        <dbReference type="EMBL" id="MBX74156.1"/>
    </source>
</evidence>
<accession>A0A2P2R4G9</accession>